<keyword evidence="3" id="KW-1185">Reference proteome</keyword>
<organism evidence="2 3">
    <name type="scientific">Propionispora hippei DSM 15287</name>
    <dbReference type="NCBI Taxonomy" id="1123003"/>
    <lineage>
        <taxon>Bacteria</taxon>
        <taxon>Bacillati</taxon>
        <taxon>Bacillota</taxon>
        <taxon>Negativicutes</taxon>
        <taxon>Selenomonadales</taxon>
        <taxon>Sporomusaceae</taxon>
        <taxon>Propionispora</taxon>
    </lineage>
</organism>
<feature type="region of interest" description="Disordered" evidence="1">
    <location>
        <begin position="1"/>
        <end position="48"/>
    </location>
</feature>
<dbReference type="OrthoDB" id="9837456at2"/>
<dbReference type="Proteomes" id="UP000322917">
    <property type="component" value="Unassembled WGS sequence"/>
</dbReference>
<feature type="region of interest" description="Disordered" evidence="1">
    <location>
        <begin position="63"/>
        <end position="101"/>
    </location>
</feature>
<gene>
    <name evidence="2" type="ORF">SAMN02745170_01243</name>
</gene>
<sequence length="235" mass="24326">MSISSISNNWTYYPHHSRKNSSTSSIADTTATDDSQAQSASSSTDLDDTSIQDLFSGVMSQGLLPVSSSDEDGTDETGSDMAMAMIMPPPPPSMDNTAATPSNEDAISVFLDKGQSGTATGTDVNGIQRVLAQSGNQTGAAQTTSDSTGATDSTLTLQSFLEKVKNGTVTDSDLSALQALLNTAQGQSGMMPPPTPPEQTDSNSVSGARQSQLVNAIQSYENTGTVYGDNSSWSS</sequence>
<protein>
    <submittedName>
        <fullName evidence="2">Uncharacterized protein</fullName>
    </submittedName>
</protein>
<dbReference type="AlphaFoldDB" id="A0A1M6EN17"/>
<feature type="compositionally biased region" description="Polar residues" evidence="1">
    <location>
        <begin position="198"/>
        <end position="210"/>
    </location>
</feature>
<dbReference type="RefSeq" id="WP_149734058.1">
    <property type="nucleotide sequence ID" value="NZ_FQZD01000008.1"/>
</dbReference>
<evidence type="ECO:0000313" key="3">
    <source>
        <dbReference type="Proteomes" id="UP000322917"/>
    </source>
</evidence>
<dbReference type="EMBL" id="FQZD01000008">
    <property type="protein sequence ID" value="SHI86650.1"/>
    <property type="molecule type" value="Genomic_DNA"/>
</dbReference>
<proteinExistence type="predicted"/>
<evidence type="ECO:0000313" key="2">
    <source>
        <dbReference type="EMBL" id="SHI86650.1"/>
    </source>
</evidence>
<name>A0A1M6EN17_9FIRM</name>
<feature type="compositionally biased region" description="Polar residues" evidence="1">
    <location>
        <begin position="1"/>
        <end position="11"/>
    </location>
</feature>
<feature type="compositionally biased region" description="Low complexity" evidence="1">
    <location>
        <begin position="21"/>
        <end position="44"/>
    </location>
</feature>
<feature type="compositionally biased region" description="Acidic residues" evidence="1">
    <location>
        <begin position="69"/>
        <end position="78"/>
    </location>
</feature>
<reference evidence="2 3" key="1">
    <citation type="submission" date="2016-11" db="EMBL/GenBank/DDBJ databases">
        <authorList>
            <person name="Varghese N."/>
            <person name="Submissions S."/>
        </authorList>
    </citation>
    <scope>NUCLEOTIDE SEQUENCE [LARGE SCALE GENOMIC DNA]</scope>
    <source>
        <strain evidence="2 3">DSM 15287</strain>
    </source>
</reference>
<evidence type="ECO:0000256" key="1">
    <source>
        <dbReference type="SAM" id="MobiDB-lite"/>
    </source>
</evidence>
<accession>A0A1M6EN17</accession>
<feature type="region of interest" description="Disordered" evidence="1">
    <location>
        <begin position="184"/>
        <end position="210"/>
    </location>
</feature>